<comment type="caution">
    <text evidence="8">The sequence shown here is derived from an EMBL/GenBank/DDBJ whole genome shotgun (WGS) entry which is preliminary data.</text>
</comment>
<keyword evidence="1" id="KW-0479">Metal-binding</keyword>
<accession>A0A7I8W8B9</accession>
<evidence type="ECO:0000256" key="1">
    <source>
        <dbReference type="ARBA" id="ARBA00022723"/>
    </source>
</evidence>
<dbReference type="GO" id="GO:0008270">
    <property type="term" value="F:zinc ion binding"/>
    <property type="evidence" value="ECO:0007669"/>
    <property type="project" value="UniProtKB-KW"/>
</dbReference>
<evidence type="ECO:0000256" key="3">
    <source>
        <dbReference type="ARBA" id="ARBA00022771"/>
    </source>
</evidence>
<evidence type="ECO:0000256" key="5">
    <source>
        <dbReference type="PROSITE-ProRule" id="PRU01371"/>
    </source>
</evidence>
<feature type="domain" description="C2HC/C3H-type" evidence="7">
    <location>
        <begin position="79"/>
        <end position="108"/>
    </location>
</feature>
<name>A0A7I8W8B9_9ANNE</name>
<keyword evidence="2" id="KW-0677">Repeat</keyword>
<gene>
    <name evidence="8" type="ORF">DGYR_LOCUS11158</name>
</gene>
<feature type="region of interest" description="Disordered" evidence="6">
    <location>
        <begin position="371"/>
        <end position="404"/>
    </location>
</feature>
<dbReference type="AlphaFoldDB" id="A0A7I8W8B9"/>
<evidence type="ECO:0000256" key="6">
    <source>
        <dbReference type="SAM" id="MobiDB-lite"/>
    </source>
</evidence>
<feature type="domain" description="C2HC/C3H-type" evidence="7">
    <location>
        <begin position="240"/>
        <end position="269"/>
    </location>
</feature>
<dbReference type="PANTHER" id="PTHR13555">
    <property type="entry name" value="C2H2 ZINC FINGER CGI-62-RELATED"/>
    <property type="match status" value="1"/>
</dbReference>
<dbReference type="InterPro" id="IPR026319">
    <property type="entry name" value="ZC2HC1A/B-like"/>
</dbReference>
<evidence type="ECO:0000256" key="2">
    <source>
        <dbReference type="ARBA" id="ARBA00022737"/>
    </source>
</evidence>
<dbReference type="Pfam" id="PF13913">
    <property type="entry name" value="zf-C2HC_2"/>
    <property type="match status" value="5"/>
</dbReference>
<dbReference type="PROSITE" id="PS52027">
    <property type="entry name" value="ZF_C2HC_C3H"/>
    <property type="match status" value="4"/>
</dbReference>
<dbReference type="OrthoDB" id="265955at2759"/>
<dbReference type="Proteomes" id="UP000549394">
    <property type="component" value="Unassembled WGS sequence"/>
</dbReference>
<sequence>MAPRTVICYICGREYGSRSIGIHENQCLTKWNIENEKLPPNQRRPPLVKPQVLPSISSKATRQDIDRWNEIASQSAAAQLLSCDTCGRTFNPDRLQIHQRSCRPGNSAKPVKGKEGLLNARPTFSGRNGGNAHAGNVQSSMDRTEYIEFEMEPKRSFNTQSGHEVERPTTATIKNPKILQKLDINDYPGPHKTRRNQNGKFYGGRSSAKRLDAKKPADYNIEASGFKFAATPGQKPGGGQFVHCYICGQKFTTASLKFHEPACLKKWYVTNEQLPPHLRQRAPVKPEGFEDIIQGNAPRRGTFSNAGGMNNYGGGGGVGASGGAISGKGNYNIDNYNMAVQQAAEANMAQCPHCRRTFNPDRIQKHESICAKTKKGRTERKDDSYQEPASKSGLMPSAAQKNKTYDINQDRKRKYESIMDNSKSRKHGFVICPRCGRQYTHASIQIHLPKCGVPPGYKPPKGEKGMNAAP</sequence>
<evidence type="ECO:0000256" key="4">
    <source>
        <dbReference type="ARBA" id="ARBA00022833"/>
    </source>
</evidence>
<reference evidence="8 9" key="1">
    <citation type="submission" date="2020-08" db="EMBL/GenBank/DDBJ databases">
        <authorList>
            <person name="Hejnol A."/>
        </authorList>
    </citation>
    <scope>NUCLEOTIDE SEQUENCE [LARGE SCALE GENOMIC DNA]</scope>
</reference>
<evidence type="ECO:0000259" key="7">
    <source>
        <dbReference type="PROSITE" id="PS52027"/>
    </source>
</evidence>
<feature type="domain" description="C2HC/C3H-type" evidence="7">
    <location>
        <begin position="347"/>
        <end position="376"/>
    </location>
</feature>
<evidence type="ECO:0000313" key="9">
    <source>
        <dbReference type="Proteomes" id="UP000549394"/>
    </source>
</evidence>
<proteinExistence type="predicted"/>
<keyword evidence="9" id="KW-1185">Reference proteome</keyword>
<keyword evidence="4" id="KW-0862">Zinc</keyword>
<feature type="region of interest" description="Disordered" evidence="6">
    <location>
        <begin position="158"/>
        <end position="206"/>
    </location>
</feature>
<keyword evidence="3 5" id="KW-0863">Zinc-finger</keyword>
<dbReference type="EMBL" id="CAJFCJ010000019">
    <property type="protein sequence ID" value="CAD5123479.1"/>
    <property type="molecule type" value="Genomic_DNA"/>
</dbReference>
<evidence type="ECO:0000313" key="8">
    <source>
        <dbReference type="EMBL" id="CAD5123479.1"/>
    </source>
</evidence>
<protein>
    <submittedName>
        <fullName evidence="8">DgyrCDS11826</fullName>
    </submittedName>
</protein>
<feature type="domain" description="C2HC/C3H-type" evidence="7">
    <location>
        <begin position="4"/>
        <end position="33"/>
    </location>
</feature>
<dbReference type="PANTHER" id="PTHR13555:SF68">
    <property type="entry name" value="ZINC FINGER PROTEIN 474"/>
    <property type="match status" value="1"/>
</dbReference>
<dbReference type="InterPro" id="IPR049899">
    <property type="entry name" value="Znf_C2HC_C3H"/>
</dbReference>
<organism evidence="8 9">
    <name type="scientific">Dimorphilus gyrociliatus</name>
    <dbReference type="NCBI Taxonomy" id="2664684"/>
    <lineage>
        <taxon>Eukaryota</taxon>
        <taxon>Metazoa</taxon>
        <taxon>Spiralia</taxon>
        <taxon>Lophotrochozoa</taxon>
        <taxon>Annelida</taxon>
        <taxon>Polychaeta</taxon>
        <taxon>Polychaeta incertae sedis</taxon>
        <taxon>Dinophilidae</taxon>
        <taxon>Dimorphilus</taxon>
    </lineage>
</organism>
<dbReference type="Gene3D" id="3.30.160.60">
    <property type="entry name" value="Classic Zinc Finger"/>
    <property type="match status" value="4"/>
</dbReference>